<evidence type="ECO:0000313" key="3">
    <source>
        <dbReference type="EMBL" id="XDO98554.1"/>
    </source>
</evidence>
<dbReference type="InterPro" id="IPR036969">
    <property type="entry name" value="Citrate_synthase_sf"/>
</dbReference>
<dbReference type="Pfam" id="PF00285">
    <property type="entry name" value="Citrate_synt"/>
    <property type="match status" value="1"/>
</dbReference>
<gene>
    <name evidence="3" type="ORF">ABOZ73_09095</name>
</gene>
<dbReference type="InterPro" id="IPR002020">
    <property type="entry name" value="Citrate_synthase"/>
</dbReference>
<dbReference type="PANTHER" id="PTHR11739:SF4">
    <property type="entry name" value="CITRATE SYNTHASE, PEROXISOMAL"/>
    <property type="match status" value="1"/>
</dbReference>
<protein>
    <submittedName>
        <fullName evidence="3">Citrate synthase</fullName>
    </submittedName>
</protein>
<sequence>MSAAEAMNALGVRQQTLYAYVSRGRIAVQADAADPRRSCYSAADIKLLAERKRRGRKAADVAQSAIAWGEPVLDSAITTVAHGRLFYRGQDATALALTHDFEAIGRLLRGQTNPDLTPVEGAPVPKGKTARARLFATLAGRAATDLPLAGRSPNSLFVEAASLLAAVTAAASGEEGCGPAHERLATAWGCDADGADLIRRALVLLADHELNASTFAARVAASTGASLAASALAGLAALSGPLHGGMASRVETYLAEVKRAGPEAATAARMMRGEALPGFGHPLYPDGDPRAETLLSAFETPKRWAATAAAAQEAGSGRPNIDFALTALAKHLSLPDDAPFTLFAAARCAGWIAHAIEQSRTGRLIRPRACYNGLTPSD</sequence>
<evidence type="ECO:0000256" key="1">
    <source>
        <dbReference type="ARBA" id="ARBA00010566"/>
    </source>
</evidence>
<dbReference type="GO" id="GO:0046912">
    <property type="term" value="F:acyltransferase activity, acyl groups converted into alkyl on transfer"/>
    <property type="evidence" value="ECO:0007669"/>
    <property type="project" value="InterPro"/>
</dbReference>
<dbReference type="GO" id="GO:0006099">
    <property type="term" value="P:tricarboxylic acid cycle"/>
    <property type="evidence" value="ECO:0007669"/>
    <property type="project" value="TreeGrafter"/>
</dbReference>
<dbReference type="AlphaFoldDB" id="A0AB39KZ66"/>
<dbReference type="PANTHER" id="PTHR11739">
    <property type="entry name" value="CITRATE SYNTHASE"/>
    <property type="match status" value="1"/>
</dbReference>
<keyword evidence="2" id="KW-0808">Transferase</keyword>
<proteinExistence type="inferred from homology"/>
<dbReference type="SUPFAM" id="SSF48256">
    <property type="entry name" value="Citrate synthase"/>
    <property type="match status" value="1"/>
</dbReference>
<dbReference type="GO" id="GO:0005975">
    <property type="term" value="P:carbohydrate metabolic process"/>
    <property type="evidence" value="ECO:0007669"/>
    <property type="project" value="TreeGrafter"/>
</dbReference>
<dbReference type="PRINTS" id="PR00143">
    <property type="entry name" value="CITRTSNTHASE"/>
</dbReference>
<dbReference type="RefSeq" id="WP_369062429.1">
    <property type="nucleotide sequence ID" value="NZ_CP158375.1"/>
</dbReference>
<dbReference type="EMBL" id="CP158375">
    <property type="protein sequence ID" value="XDO98554.1"/>
    <property type="molecule type" value="Genomic_DNA"/>
</dbReference>
<evidence type="ECO:0000256" key="2">
    <source>
        <dbReference type="ARBA" id="ARBA00022679"/>
    </source>
</evidence>
<name>A0AB39KZ66_9CAUL</name>
<organism evidence="3">
    <name type="scientific">Caulobacter sp. 73W</name>
    <dbReference type="NCBI Taxonomy" id="3161137"/>
    <lineage>
        <taxon>Bacteria</taxon>
        <taxon>Pseudomonadati</taxon>
        <taxon>Pseudomonadota</taxon>
        <taxon>Alphaproteobacteria</taxon>
        <taxon>Caulobacterales</taxon>
        <taxon>Caulobacteraceae</taxon>
        <taxon>Caulobacter</taxon>
    </lineage>
</organism>
<dbReference type="CDD" id="cd06102">
    <property type="entry name" value="citrate_synt_like_2"/>
    <property type="match status" value="1"/>
</dbReference>
<dbReference type="GO" id="GO:0005829">
    <property type="term" value="C:cytosol"/>
    <property type="evidence" value="ECO:0007669"/>
    <property type="project" value="TreeGrafter"/>
</dbReference>
<dbReference type="InterPro" id="IPR016142">
    <property type="entry name" value="Citrate_synth-like_lrg_a-sub"/>
</dbReference>
<accession>A0AB39KZ66</accession>
<dbReference type="Gene3D" id="1.10.580.10">
    <property type="entry name" value="Citrate Synthase, domain 1"/>
    <property type="match status" value="1"/>
</dbReference>
<reference evidence="3" key="1">
    <citation type="submission" date="2024-06" db="EMBL/GenBank/DDBJ databases">
        <title>Caulobacter inopinatus, sp. nov.</title>
        <authorList>
            <person name="Donachie S.P."/>
        </authorList>
    </citation>
    <scope>NUCLEOTIDE SEQUENCE</scope>
    <source>
        <strain evidence="3">73W</strain>
    </source>
</reference>
<comment type="similarity">
    <text evidence="1">Belongs to the citrate synthase family.</text>
</comment>